<name>A0A7S1FQF7_9STRA</name>
<gene>
    <name evidence="1" type="ORF">CHYS00102_LOCUS7667</name>
</gene>
<proteinExistence type="predicted"/>
<organism evidence="1">
    <name type="scientific">Corethron hystrix</name>
    <dbReference type="NCBI Taxonomy" id="216773"/>
    <lineage>
        <taxon>Eukaryota</taxon>
        <taxon>Sar</taxon>
        <taxon>Stramenopiles</taxon>
        <taxon>Ochrophyta</taxon>
        <taxon>Bacillariophyta</taxon>
        <taxon>Coscinodiscophyceae</taxon>
        <taxon>Corethrophycidae</taxon>
        <taxon>Corethrales</taxon>
        <taxon>Corethraceae</taxon>
        <taxon>Corethron</taxon>
    </lineage>
</organism>
<accession>A0A7S1FQF7</accession>
<evidence type="ECO:0000313" key="1">
    <source>
        <dbReference type="EMBL" id="CAD8880481.1"/>
    </source>
</evidence>
<dbReference type="EMBL" id="HBFR01010568">
    <property type="protein sequence ID" value="CAD8880481.1"/>
    <property type="molecule type" value="Transcribed_RNA"/>
</dbReference>
<protein>
    <submittedName>
        <fullName evidence="1">Uncharacterized protein</fullName>
    </submittedName>
</protein>
<dbReference type="AlphaFoldDB" id="A0A7S1FQF7"/>
<sequence length="187" mass="21356">MARLNESGKQQFLKNVQRKLKKDSNVVMKTHSIDLSTFRQLVGRIPVLNGRMLFVRSVRCDHDPQCDTDAVKDILCISFKNLLYDSDAGREEVVAHVASLLKEKILTMNSITSDVHMDETAAVSRVKEMDNVSSGMVDPTKTDKKAFIKNLNFKYQIHVNHRGQSGTWRKKNKITHQEYCDLGAEYL</sequence>
<reference evidence="1" key="1">
    <citation type="submission" date="2021-01" db="EMBL/GenBank/DDBJ databases">
        <authorList>
            <person name="Corre E."/>
            <person name="Pelletier E."/>
            <person name="Niang G."/>
            <person name="Scheremetjew M."/>
            <person name="Finn R."/>
            <person name="Kale V."/>
            <person name="Holt S."/>
            <person name="Cochrane G."/>
            <person name="Meng A."/>
            <person name="Brown T."/>
            <person name="Cohen L."/>
        </authorList>
    </citation>
    <scope>NUCLEOTIDE SEQUENCE</scope>
    <source>
        <strain evidence="1">308</strain>
    </source>
</reference>